<reference evidence="2" key="1">
    <citation type="submission" date="2021-08" db="EMBL/GenBank/DDBJ databases">
        <title>Comparative analyses of Brucepasteria parasyntrophica and Teretinema zuelzerae.</title>
        <authorList>
            <person name="Song Y."/>
            <person name="Brune A."/>
        </authorList>
    </citation>
    <scope>NUCLEOTIDE SEQUENCE</scope>
    <source>
        <strain evidence="2">DSM 1903</strain>
    </source>
</reference>
<keyword evidence="1" id="KW-0472">Membrane</keyword>
<keyword evidence="1" id="KW-0812">Transmembrane</keyword>
<comment type="caution">
    <text evidence="2">The sequence shown here is derived from an EMBL/GenBank/DDBJ whole genome shotgun (WGS) entry which is preliminary data.</text>
</comment>
<dbReference type="Proteomes" id="UP001198163">
    <property type="component" value="Unassembled WGS sequence"/>
</dbReference>
<protein>
    <recommendedName>
        <fullName evidence="4">Zinc ribbon domain-containing protein</fullName>
    </recommendedName>
</protein>
<evidence type="ECO:0000313" key="2">
    <source>
        <dbReference type="EMBL" id="MCD1653927.1"/>
    </source>
</evidence>
<feature type="transmembrane region" description="Helical" evidence="1">
    <location>
        <begin position="182"/>
        <end position="203"/>
    </location>
</feature>
<keyword evidence="1" id="KW-1133">Transmembrane helix</keyword>
<name>A0AAE3EG03_9SPIR</name>
<feature type="transmembrane region" description="Helical" evidence="1">
    <location>
        <begin position="147"/>
        <end position="170"/>
    </location>
</feature>
<gene>
    <name evidence="2" type="ORF">K7J14_04350</name>
</gene>
<feature type="transmembrane region" description="Helical" evidence="1">
    <location>
        <begin position="120"/>
        <end position="141"/>
    </location>
</feature>
<evidence type="ECO:0000313" key="3">
    <source>
        <dbReference type="Proteomes" id="UP001198163"/>
    </source>
</evidence>
<feature type="transmembrane region" description="Helical" evidence="1">
    <location>
        <begin position="95"/>
        <end position="115"/>
    </location>
</feature>
<feature type="transmembrane region" description="Helical" evidence="1">
    <location>
        <begin position="209"/>
        <end position="231"/>
    </location>
</feature>
<evidence type="ECO:0000256" key="1">
    <source>
        <dbReference type="SAM" id="Phobius"/>
    </source>
</evidence>
<proteinExistence type="predicted"/>
<sequence>MSFCPRCKVSLAPDALWCPLCRERSVLSPDSTAPSSESAYTPVSFAADVRDAEERERLTPVEKRLLVFELLTVVYAIIFVVTFGVDLVYHRAVTWSRFTSVCVILLWLYSALPFILVKKLWILFAVLSPSTVLAVFLWGVFTGSLSWFLPLGLPLTLLVEGLVAAAVPLVGLQKHRGLNSIAVILCALAVLCTGIDFFVSLFFSGSPGISWSLVVLLSIVPVSGFFFYLHYRIMNRASLRKLFRL</sequence>
<keyword evidence="3" id="KW-1185">Reference proteome</keyword>
<dbReference type="AlphaFoldDB" id="A0AAE3EG03"/>
<accession>A0AAE3EG03</accession>
<dbReference type="RefSeq" id="WP_230753555.1">
    <property type="nucleotide sequence ID" value="NZ_JAINWA010000001.1"/>
</dbReference>
<organism evidence="2 3">
    <name type="scientific">Teretinema zuelzerae</name>
    <dbReference type="NCBI Taxonomy" id="156"/>
    <lineage>
        <taxon>Bacteria</taxon>
        <taxon>Pseudomonadati</taxon>
        <taxon>Spirochaetota</taxon>
        <taxon>Spirochaetia</taxon>
        <taxon>Spirochaetales</taxon>
        <taxon>Treponemataceae</taxon>
        <taxon>Teretinema</taxon>
    </lineage>
</organism>
<dbReference type="EMBL" id="JAINWA010000001">
    <property type="protein sequence ID" value="MCD1653927.1"/>
    <property type="molecule type" value="Genomic_DNA"/>
</dbReference>
<feature type="transmembrane region" description="Helical" evidence="1">
    <location>
        <begin position="65"/>
        <end position="89"/>
    </location>
</feature>
<evidence type="ECO:0008006" key="4">
    <source>
        <dbReference type="Google" id="ProtNLM"/>
    </source>
</evidence>